<organism evidence="2 3">
    <name type="scientific">Sediminibacillus halophilus</name>
    <dbReference type="NCBI Taxonomy" id="482461"/>
    <lineage>
        <taxon>Bacteria</taxon>
        <taxon>Bacillati</taxon>
        <taxon>Bacillota</taxon>
        <taxon>Bacilli</taxon>
        <taxon>Bacillales</taxon>
        <taxon>Bacillaceae</taxon>
        <taxon>Sediminibacillus</taxon>
    </lineage>
</organism>
<dbReference type="Proteomes" id="UP000182347">
    <property type="component" value="Unassembled WGS sequence"/>
</dbReference>
<protein>
    <submittedName>
        <fullName evidence="2">Conserved membrane protein YqhR</fullName>
    </submittedName>
</protein>
<evidence type="ECO:0000313" key="3">
    <source>
        <dbReference type="Proteomes" id="UP000182347"/>
    </source>
</evidence>
<keyword evidence="1" id="KW-0812">Transmembrane</keyword>
<feature type="transmembrane region" description="Helical" evidence="1">
    <location>
        <begin position="67"/>
        <end position="92"/>
    </location>
</feature>
<feature type="transmembrane region" description="Helical" evidence="1">
    <location>
        <begin position="99"/>
        <end position="116"/>
    </location>
</feature>
<dbReference type="Pfam" id="PF11085">
    <property type="entry name" value="YqhR"/>
    <property type="match status" value="1"/>
</dbReference>
<evidence type="ECO:0000313" key="2">
    <source>
        <dbReference type="EMBL" id="SDL62331.1"/>
    </source>
</evidence>
<dbReference type="EMBL" id="FNHF01000001">
    <property type="protein sequence ID" value="SDL62331.1"/>
    <property type="molecule type" value="Genomic_DNA"/>
</dbReference>
<dbReference type="InterPro" id="IPR024563">
    <property type="entry name" value="YqhR"/>
</dbReference>
<keyword evidence="1" id="KW-0472">Membrane</keyword>
<name>A0A1G9LK46_9BACI</name>
<feature type="transmembrane region" description="Helical" evidence="1">
    <location>
        <begin position="23"/>
        <end position="47"/>
    </location>
</feature>
<keyword evidence="1" id="KW-1133">Transmembrane helix</keyword>
<sequence length="172" mass="19559">MDKDNENLEQNKQEKSVSFFRKALFTGFFGGVLWSFIGYVASFFNFTSYSPATFILRPWLTMAWTDGWLGEVISIFAIGLLSIGTAAIFYFFMKTVEGIWPSAIFGIALWFLVFYLLNPMFPNVPKMTKLDSDTVVTTICLFLLYGTFIGYSIAYNYQDAQRAGGKNYSKDS</sequence>
<keyword evidence="3" id="KW-1185">Reference proteome</keyword>
<feature type="transmembrane region" description="Helical" evidence="1">
    <location>
        <begin position="136"/>
        <end position="157"/>
    </location>
</feature>
<dbReference type="RefSeq" id="WP_074596983.1">
    <property type="nucleotide sequence ID" value="NZ_FNHF01000001.1"/>
</dbReference>
<dbReference type="STRING" id="482461.SAMN05216244_0159"/>
<dbReference type="OrthoDB" id="2691442at2"/>
<gene>
    <name evidence="2" type="ORF">SAMN05216244_0159</name>
</gene>
<proteinExistence type="predicted"/>
<evidence type="ECO:0000256" key="1">
    <source>
        <dbReference type="SAM" id="Phobius"/>
    </source>
</evidence>
<accession>A0A1G9LK46</accession>
<dbReference type="AlphaFoldDB" id="A0A1G9LK46"/>
<reference evidence="3" key="1">
    <citation type="submission" date="2016-10" db="EMBL/GenBank/DDBJ databases">
        <authorList>
            <person name="Varghese N."/>
            <person name="Submissions S."/>
        </authorList>
    </citation>
    <scope>NUCLEOTIDE SEQUENCE [LARGE SCALE GENOMIC DNA]</scope>
    <source>
        <strain evidence="3">CGMCC 1.6199</strain>
    </source>
</reference>